<sequence>MSTNIPRDEFVLVSKESGHSKEFISKALSYINTLENKNMPVIFSIKHLSQILNLNYSLVLDIIKTREQYYRGFKLKKRRGGFRYVQSPNSNLREIQTWIHNNILLNVPIHENCFSFIKQKSIRDNASLHANAEAILKLDLYRYFESIDQRKIYKVFLDFGYTKNVAIDLSKLTTILPNQYYEDIISKDKLTPEKFVLSKHGFLPQGSPTSPILSNIVAEKLDIRLNGLAKALNVKYSRYADDITFSGKRDKLPKVSFVEKILNEEGFYLNNKKTKLRVKGQRQIVTGLSISNGVHIPKHYKRKIRQHLYYCKVLGPKRHLQNINLEKSNFKDWLYGSICYIRSIEKNLGDKMLEDFDKINWLFYYD</sequence>
<evidence type="ECO:0000256" key="5">
    <source>
        <dbReference type="ARBA" id="ARBA00022842"/>
    </source>
</evidence>
<dbReference type="PROSITE" id="PS50878">
    <property type="entry name" value="RT_POL"/>
    <property type="match status" value="1"/>
</dbReference>
<dbReference type="InterPro" id="IPR000477">
    <property type="entry name" value="RT_dom"/>
</dbReference>
<keyword evidence="6" id="KW-0695">RNA-directed DNA polymerase</keyword>
<dbReference type="CDD" id="cd03487">
    <property type="entry name" value="RT_Bac_retron_II"/>
    <property type="match status" value="1"/>
</dbReference>
<name>A0ABC9SUI9_BACCE</name>
<dbReference type="PANTHER" id="PTHR34047">
    <property type="entry name" value="NUCLEAR INTRON MATURASE 1, MITOCHONDRIAL-RELATED"/>
    <property type="match status" value="1"/>
</dbReference>
<evidence type="ECO:0000256" key="4">
    <source>
        <dbReference type="ARBA" id="ARBA00022723"/>
    </source>
</evidence>
<keyword evidence="7" id="KW-0051">Antiviral defense</keyword>
<keyword evidence="2" id="KW-0808">Transferase</keyword>
<feature type="domain" description="Reverse transcriptase" evidence="10">
    <location>
        <begin position="1"/>
        <end position="290"/>
    </location>
</feature>
<evidence type="ECO:0000313" key="12">
    <source>
        <dbReference type="Proteomes" id="UP000014060"/>
    </source>
</evidence>
<evidence type="ECO:0000313" key="11">
    <source>
        <dbReference type="EMBL" id="EOQ59751.1"/>
    </source>
</evidence>
<reference evidence="11 12" key="1">
    <citation type="submission" date="2013-01" db="EMBL/GenBank/DDBJ databases">
        <title>The Genome Sequence of Bacillus cereus TIAC219.</title>
        <authorList>
            <consortium name="The Broad Institute Genome Sequencing Platform"/>
            <consortium name="The Broad Institute Genome Sequencing Center for Infectious Disease"/>
            <person name="Feldgarden M."/>
            <person name="Van der Auwera G.A."/>
            <person name="Mahillon J."/>
            <person name="Duprez V."/>
            <person name="Timmery S."/>
            <person name="Mattelet C."/>
            <person name="Dierick K."/>
            <person name="Sun M."/>
            <person name="Yu Z."/>
            <person name="Zhu L."/>
            <person name="Hu X."/>
            <person name="Shank E.B."/>
            <person name="Swiecicka I."/>
            <person name="Hansen B.M."/>
            <person name="Andrup L."/>
            <person name="Walker B."/>
            <person name="Young S.K."/>
            <person name="Zeng Q."/>
            <person name="Gargeya S."/>
            <person name="Fitzgerald M."/>
            <person name="Haas B."/>
            <person name="Abouelleil A."/>
            <person name="Alvarado L."/>
            <person name="Arachchi H.M."/>
            <person name="Berlin A.M."/>
            <person name="Chapman S.B."/>
            <person name="Dewar J."/>
            <person name="Goldberg J."/>
            <person name="Griggs A."/>
            <person name="Gujja S."/>
            <person name="Hansen M."/>
            <person name="Howarth C."/>
            <person name="Imamovic A."/>
            <person name="Larimer J."/>
            <person name="McCowan C."/>
            <person name="Murphy C."/>
            <person name="Neiman D."/>
            <person name="Pearson M."/>
            <person name="Priest M."/>
            <person name="Roberts A."/>
            <person name="Saif S."/>
            <person name="Shea T."/>
            <person name="Sisk P."/>
            <person name="Sykes S."/>
            <person name="Wortman J."/>
            <person name="Nusbaum C."/>
            <person name="Birren B."/>
        </authorList>
    </citation>
    <scope>NUCLEOTIDE SEQUENCE [LARGE SCALE GENOMIC DNA]</scope>
    <source>
        <strain evidence="11 12">TIAC219</strain>
    </source>
</reference>
<dbReference type="InterPro" id="IPR000123">
    <property type="entry name" value="Reverse_transcriptase_msDNA"/>
</dbReference>
<dbReference type="EMBL" id="AHCJ01000052">
    <property type="protein sequence ID" value="EOQ59751.1"/>
    <property type="molecule type" value="Genomic_DNA"/>
</dbReference>
<evidence type="ECO:0000259" key="10">
    <source>
        <dbReference type="PROSITE" id="PS50878"/>
    </source>
</evidence>
<evidence type="ECO:0000256" key="1">
    <source>
        <dbReference type="ARBA" id="ARBA00012493"/>
    </source>
</evidence>
<evidence type="ECO:0000256" key="8">
    <source>
        <dbReference type="ARBA" id="ARBA00034120"/>
    </source>
</evidence>
<dbReference type="RefSeq" id="WP_000106158.1">
    <property type="nucleotide sequence ID" value="NZ_KB976041.1"/>
</dbReference>
<keyword evidence="5" id="KW-0460">Magnesium</keyword>
<dbReference type="InterPro" id="IPR043502">
    <property type="entry name" value="DNA/RNA_pol_sf"/>
</dbReference>
<comment type="caution">
    <text evidence="11">The sequence shown here is derived from an EMBL/GenBank/DDBJ whole genome shotgun (WGS) entry which is preliminary data.</text>
</comment>
<evidence type="ECO:0000256" key="2">
    <source>
        <dbReference type="ARBA" id="ARBA00022679"/>
    </source>
</evidence>
<organism evidence="11 12">
    <name type="scientific">Bacillus cereus TIAC219</name>
    <dbReference type="NCBI Taxonomy" id="718222"/>
    <lineage>
        <taxon>Bacteria</taxon>
        <taxon>Bacillati</taxon>
        <taxon>Bacillota</taxon>
        <taxon>Bacilli</taxon>
        <taxon>Bacillales</taxon>
        <taxon>Bacillaceae</taxon>
        <taxon>Bacillus</taxon>
        <taxon>Bacillus cereus group</taxon>
    </lineage>
</organism>
<evidence type="ECO:0000256" key="7">
    <source>
        <dbReference type="ARBA" id="ARBA00023118"/>
    </source>
</evidence>
<dbReference type="Pfam" id="PF00078">
    <property type="entry name" value="RVT_1"/>
    <property type="match status" value="1"/>
</dbReference>
<evidence type="ECO:0000256" key="3">
    <source>
        <dbReference type="ARBA" id="ARBA00022695"/>
    </source>
</evidence>
<keyword evidence="3" id="KW-0548">Nucleotidyltransferase</keyword>
<keyword evidence="4" id="KW-0479">Metal-binding</keyword>
<accession>A0ABC9SUI9</accession>
<dbReference type="InterPro" id="IPR051083">
    <property type="entry name" value="GrpII_Intron_Splice-Mob/Def"/>
</dbReference>
<gene>
    <name evidence="11" type="ORF">IAY_03930</name>
</gene>
<dbReference type="GO" id="GO:0051607">
    <property type="term" value="P:defense response to virus"/>
    <property type="evidence" value="ECO:0007669"/>
    <property type="project" value="UniProtKB-KW"/>
</dbReference>
<proteinExistence type="inferred from homology"/>
<dbReference type="AlphaFoldDB" id="A0ABC9SUI9"/>
<dbReference type="PANTHER" id="PTHR34047:SF7">
    <property type="entry name" value="RNA-DIRECTED DNA POLYMERASE"/>
    <property type="match status" value="1"/>
</dbReference>
<dbReference type="EC" id="2.7.7.49" evidence="1"/>
<evidence type="ECO:0000256" key="9">
    <source>
        <dbReference type="ARBA" id="ARBA00048173"/>
    </source>
</evidence>
<dbReference type="Proteomes" id="UP000014060">
    <property type="component" value="Unassembled WGS sequence"/>
</dbReference>
<evidence type="ECO:0000256" key="6">
    <source>
        <dbReference type="ARBA" id="ARBA00022918"/>
    </source>
</evidence>
<dbReference type="PRINTS" id="PR00866">
    <property type="entry name" value="RNADNAPOLMS"/>
</dbReference>
<protein>
    <recommendedName>
        <fullName evidence="1">RNA-directed DNA polymerase</fullName>
        <ecNumber evidence="1">2.7.7.49</ecNumber>
    </recommendedName>
</protein>
<dbReference type="GO" id="GO:0046872">
    <property type="term" value="F:metal ion binding"/>
    <property type="evidence" value="ECO:0007669"/>
    <property type="project" value="UniProtKB-KW"/>
</dbReference>
<dbReference type="GO" id="GO:0003964">
    <property type="term" value="F:RNA-directed DNA polymerase activity"/>
    <property type="evidence" value="ECO:0007669"/>
    <property type="project" value="UniProtKB-KW"/>
</dbReference>
<comment type="similarity">
    <text evidence="8">Belongs to the bacterial reverse transcriptase family.</text>
</comment>
<dbReference type="SUPFAM" id="SSF56672">
    <property type="entry name" value="DNA/RNA polymerases"/>
    <property type="match status" value="1"/>
</dbReference>
<comment type="catalytic activity">
    <reaction evidence="9">
        <text>DNA(n) + a 2'-deoxyribonucleoside 5'-triphosphate = DNA(n+1) + diphosphate</text>
        <dbReference type="Rhea" id="RHEA:22508"/>
        <dbReference type="Rhea" id="RHEA-COMP:17339"/>
        <dbReference type="Rhea" id="RHEA-COMP:17340"/>
        <dbReference type="ChEBI" id="CHEBI:33019"/>
        <dbReference type="ChEBI" id="CHEBI:61560"/>
        <dbReference type="ChEBI" id="CHEBI:173112"/>
        <dbReference type="EC" id="2.7.7.49"/>
    </reaction>
</comment>